<evidence type="ECO:0000256" key="1">
    <source>
        <dbReference type="SAM" id="MobiDB-lite"/>
    </source>
</evidence>
<dbReference type="EMBL" id="FN649752">
    <property type="protein sequence ID" value="CBN77481.1"/>
    <property type="molecule type" value="Genomic_DNA"/>
</dbReference>
<dbReference type="EMBL" id="FN648807">
    <property type="protein sequence ID" value="CBN77481.1"/>
    <property type="molecule type" value="Genomic_DNA"/>
</dbReference>
<feature type="region of interest" description="Disordered" evidence="1">
    <location>
        <begin position="1"/>
        <end position="42"/>
    </location>
</feature>
<feature type="compositionally biased region" description="Acidic residues" evidence="1">
    <location>
        <begin position="87"/>
        <end position="100"/>
    </location>
</feature>
<organism evidence="2 3">
    <name type="scientific">Ectocarpus siliculosus</name>
    <name type="common">Brown alga</name>
    <name type="synonym">Conferva siliculosa</name>
    <dbReference type="NCBI Taxonomy" id="2880"/>
    <lineage>
        <taxon>Eukaryota</taxon>
        <taxon>Sar</taxon>
        <taxon>Stramenopiles</taxon>
        <taxon>Ochrophyta</taxon>
        <taxon>PX clade</taxon>
        <taxon>Phaeophyceae</taxon>
        <taxon>Ectocarpales</taxon>
        <taxon>Ectocarpaceae</taxon>
        <taxon>Ectocarpus</taxon>
    </lineage>
</organism>
<dbReference type="OrthoDB" id="10607542at2759"/>
<dbReference type="Proteomes" id="UP000002630">
    <property type="component" value="Linkage Group LG27"/>
</dbReference>
<dbReference type="AlphaFoldDB" id="D8LQA1"/>
<feature type="region of interest" description="Disordered" evidence="1">
    <location>
        <begin position="87"/>
        <end position="106"/>
    </location>
</feature>
<feature type="region of interest" description="Disordered" evidence="1">
    <location>
        <begin position="453"/>
        <end position="478"/>
    </location>
</feature>
<feature type="compositionally biased region" description="Basic and acidic residues" evidence="1">
    <location>
        <begin position="310"/>
        <end position="326"/>
    </location>
</feature>
<evidence type="ECO:0000313" key="3">
    <source>
        <dbReference type="Proteomes" id="UP000002630"/>
    </source>
</evidence>
<dbReference type="InParanoid" id="D8LQA1"/>
<feature type="compositionally biased region" description="Gly residues" evidence="1">
    <location>
        <begin position="274"/>
        <end position="308"/>
    </location>
</feature>
<proteinExistence type="predicted"/>
<sequence length="478" mass="47602">MERERRRQALAPPPPPQQQQQQQLEDVVQQAAAGQGNESGGADAWEVEVAVAKAMAAAVAAAGGGIAGGAVPELSAAAAAVAAAADGDGDGLEDVPEGTDEGQKEEARIGKEVVGSGGGKKRRPCARASFSVGGSGLAGGGGPDWSPNGGANGTFPLRRALTFGEVGGGHGPCSPADSGGGRLREVPLSEAQAMAESLRAWRQSFDVRNAFFGESGDGDAEEDRGRAVSLQVQSRSFARRGRATALVTSRTKWTSDVVGGGEGSSGVEAKGLGLELGGRSGGEEGSGAMAGGGGAASDGSSSSGGGCVDRGQRQDGVGEKTHRTLSDQEWSSSRRIVEMAASEAASLTNPVMAAFERERKEAAARQAEVEDAQAARAAAMVKQAAAAAKAGDGEVAPAAAAAASAAGTAEDDGELHVGSVVRLGLNDAPGSAAAASAAGLRIAAEGISNLSLRSRDSVENLQERGEQSWGPLPLSSSA</sequence>
<protein>
    <submittedName>
        <fullName evidence="2">Uncharacterized protein</fullName>
    </submittedName>
</protein>
<feature type="region of interest" description="Disordered" evidence="1">
    <location>
        <begin position="254"/>
        <end position="333"/>
    </location>
</feature>
<feature type="compositionally biased region" description="Low complexity" evidence="1">
    <location>
        <begin position="18"/>
        <end position="33"/>
    </location>
</feature>
<keyword evidence="3" id="KW-1185">Reference proteome</keyword>
<evidence type="ECO:0000313" key="2">
    <source>
        <dbReference type="EMBL" id="CBN77481.1"/>
    </source>
</evidence>
<name>D8LQA1_ECTSI</name>
<accession>D8LQA1</accession>
<feature type="compositionally biased region" description="Basic and acidic residues" evidence="1">
    <location>
        <begin position="453"/>
        <end position="466"/>
    </location>
</feature>
<reference evidence="2 3" key="1">
    <citation type="journal article" date="2010" name="Nature">
        <title>The Ectocarpus genome and the independent evolution of multicellularity in brown algae.</title>
        <authorList>
            <person name="Cock J.M."/>
            <person name="Sterck L."/>
            <person name="Rouze P."/>
            <person name="Scornet D."/>
            <person name="Allen A.E."/>
            <person name="Amoutzias G."/>
            <person name="Anthouard V."/>
            <person name="Artiguenave F."/>
            <person name="Aury J.M."/>
            <person name="Badger J.H."/>
            <person name="Beszteri B."/>
            <person name="Billiau K."/>
            <person name="Bonnet E."/>
            <person name="Bothwell J.H."/>
            <person name="Bowler C."/>
            <person name="Boyen C."/>
            <person name="Brownlee C."/>
            <person name="Carrano C.J."/>
            <person name="Charrier B."/>
            <person name="Cho G.Y."/>
            <person name="Coelho S.M."/>
            <person name="Collen J."/>
            <person name="Corre E."/>
            <person name="Da Silva C."/>
            <person name="Delage L."/>
            <person name="Delaroque N."/>
            <person name="Dittami S.M."/>
            <person name="Doulbeau S."/>
            <person name="Elias M."/>
            <person name="Farnham G."/>
            <person name="Gachon C.M."/>
            <person name="Gschloessl B."/>
            <person name="Heesch S."/>
            <person name="Jabbari K."/>
            <person name="Jubin C."/>
            <person name="Kawai H."/>
            <person name="Kimura K."/>
            <person name="Kloareg B."/>
            <person name="Kupper F.C."/>
            <person name="Lang D."/>
            <person name="Le Bail A."/>
            <person name="Leblanc C."/>
            <person name="Lerouge P."/>
            <person name="Lohr M."/>
            <person name="Lopez P.J."/>
            <person name="Martens C."/>
            <person name="Maumus F."/>
            <person name="Michel G."/>
            <person name="Miranda-Saavedra D."/>
            <person name="Morales J."/>
            <person name="Moreau H."/>
            <person name="Motomura T."/>
            <person name="Nagasato C."/>
            <person name="Napoli C.A."/>
            <person name="Nelson D.R."/>
            <person name="Nyvall-Collen P."/>
            <person name="Peters A.F."/>
            <person name="Pommier C."/>
            <person name="Potin P."/>
            <person name="Poulain J."/>
            <person name="Quesneville H."/>
            <person name="Read B."/>
            <person name="Rensing S.A."/>
            <person name="Ritter A."/>
            <person name="Rousvoal S."/>
            <person name="Samanta M."/>
            <person name="Samson G."/>
            <person name="Schroeder D.C."/>
            <person name="Segurens B."/>
            <person name="Strittmatter M."/>
            <person name="Tonon T."/>
            <person name="Tregear J.W."/>
            <person name="Valentin K."/>
            <person name="von Dassow P."/>
            <person name="Yamagishi T."/>
            <person name="Van de Peer Y."/>
            <person name="Wincker P."/>
        </authorList>
    </citation>
    <scope>NUCLEOTIDE SEQUENCE [LARGE SCALE GENOMIC DNA]</scope>
    <source>
        <strain evidence="3">Ec32 / CCAP1310/4</strain>
    </source>
</reference>
<gene>
    <name evidence="2" type="ORF">Esi_0059_0120</name>
</gene>